<gene>
    <name evidence="2" type="ORF">NIES37_69420</name>
</gene>
<dbReference type="RefSeq" id="WP_096584610.1">
    <property type="nucleotide sequence ID" value="NZ_CAWNJS010000002.1"/>
</dbReference>
<dbReference type="SUPFAM" id="SSF53448">
    <property type="entry name" value="Nucleotide-diphospho-sugar transferases"/>
    <property type="match status" value="1"/>
</dbReference>
<dbReference type="PANTHER" id="PTHR43685">
    <property type="entry name" value="GLYCOSYLTRANSFERASE"/>
    <property type="match status" value="1"/>
</dbReference>
<dbReference type="Pfam" id="PF00535">
    <property type="entry name" value="Glycos_transf_2"/>
    <property type="match status" value="1"/>
</dbReference>
<evidence type="ECO:0000259" key="1">
    <source>
        <dbReference type="Pfam" id="PF00535"/>
    </source>
</evidence>
<protein>
    <submittedName>
        <fullName evidence="2">Filamentous hemagglutinin outer membrane protein</fullName>
    </submittedName>
</protein>
<dbReference type="Proteomes" id="UP000218785">
    <property type="component" value="Plasmid plasmid1"/>
</dbReference>
<name>A0A1Z4NB18_9CYAN</name>
<reference evidence="2 3" key="1">
    <citation type="submission" date="2017-06" db="EMBL/GenBank/DDBJ databases">
        <title>Genome sequencing of cyanobaciteial culture collection at National Institute for Environmental Studies (NIES).</title>
        <authorList>
            <person name="Hirose Y."/>
            <person name="Shimura Y."/>
            <person name="Fujisawa T."/>
            <person name="Nakamura Y."/>
            <person name="Kawachi M."/>
        </authorList>
    </citation>
    <scope>NUCLEOTIDE SEQUENCE [LARGE SCALE GENOMIC DNA]</scope>
    <source>
        <strain evidence="2 3">NIES-37</strain>
        <plasmid evidence="3">Plasmid1 dna</plasmid>
    </source>
</reference>
<dbReference type="InterPro" id="IPR029044">
    <property type="entry name" value="Nucleotide-diphossugar_trans"/>
</dbReference>
<evidence type="ECO:0000313" key="3">
    <source>
        <dbReference type="Proteomes" id="UP000218785"/>
    </source>
</evidence>
<accession>A0A1Z4NB18</accession>
<dbReference type="InterPro" id="IPR001173">
    <property type="entry name" value="Glyco_trans_2-like"/>
</dbReference>
<organism evidence="2 3">
    <name type="scientific">Tolypothrix tenuis PCC 7101</name>
    <dbReference type="NCBI Taxonomy" id="231146"/>
    <lineage>
        <taxon>Bacteria</taxon>
        <taxon>Bacillati</taxon>
        <taxon>Cyanobacteriota</taxon>
        <taxon>Cyanophyceae</taxon>
        <taxon>Nostocales</taxon>
        <taxon>Tolypothrichaceae</taxon>
        <taxon>Tolypothrix</taxon>
    </lineage>
</organism>
<proteinExistence type="predicted"/>
<dbReference type="AlphaFoldDB" id="A0A1Z4NB18"/>
<dbReference type="EMBL" id="AP018249">
    <property type="protein sequence ID" value="BAZ02929.1"/>
    <property type="molecule type" value="Genomic_DNA"/>
</dbReference>
<dbReference type="PANTHER" id="PTHR43685:SF2">
    <property type="entry name" value="GLYCOSYLTRANSFERASE 2-LIKE DOMAIN-CONTAINING PROTEIN"/>
    <property type="match status" value="1"/>
</dbReference>
<sequence>MKKTISIIMTVYNGERYLDLAIKSVLSQTYPDFELLIWDDGSTDRSVEIARHFAQFDQRVRIVTAPHQGRARSLKAAIKQTSSPYIGLVDSDDLLAPTALNETAAILDARKEVGLVYTDYQVIDENNKLTGYGQRCRIPYSKERLLVDFMIFHFRLLRRDIYDQVGGINEKFELAQDYDLCLRLSEVTQIEHLANPLYYYRYHYESVSHQKRIEQILAARDAINLALQRRGLEKHYELDLQIVGRYSLRPKG</sequence>
<feature type="domain" description="Glycosyltransferase 2-like" evidence="1">
    <location>
        <begin position="6"/>
        <end position="165"/>
    </location>
</feature>
<dbReference type="InterPro" id="IPR050834">
    <property type="entry name" value="Glycosyltransf_2"/>
</dbReference>
<evidence type="ECO:0000313" key="2">
    <source>
        <dbReference type="EMBL" id="BAZ02929.1"/>
    </source>
</evidence>
<dbReference type="Gene3D" id="3.90.550.10">
    <property type="entry name" value="Spore Coat Polysaccharide Biosynthesis Protein SpsA, Chain A"/>
    <property type="match status" value="1"/>
</dbReference>
<keyword evidence="3" id="KW-1185">Reference proteome</keyword>
<keyword evidence="2" id="KW-0614">Plasmid</keyword>
<geneLocation type="plasmid" evidence="3">
    <name>Plasmid1 dna</name>
</geneLocation>
<dbReference type="KEGG" id="ttq:NIES37_69420"/>